<dbReference type="GO" id="GO:0061630">
    <property type="term" value="F:ubiquitin protein ligase activity"/>
    <property type="evidence" value="ECO:0007669"/>
    <property type="project" value="TreeGrafter"/>
</dbReference>
<reference evidence="4" key="2">
    <citation type="submission" date="2016-05" db="EMBL/GenBank/DDBJ databases">
        <title>Comparative analysis highlights variable genome content of wheat rusts and divergence of the mating loci.</title>
        <authorList>
            <person name="Cuomo C.A."/>
            <person name="Bakkeren G."/>
            <person name="Szabo L."/>
            <person name="Khalil H."/>
            <person name="Joly D."/>
            <person name="Goldberg J."/>
            <person name="Young S."/>
            <person name="Zeng Q."/>
            <person name="Fellers J."/>
        </authorList>
    </citation>
    <scope>NUCLEOTIDE SEQUENCE [LARGE SCALE GENOMIC DNA]</scope>
    <source>
        <strain evidence="4">1-1 BBBD Race 1</strain>
    </source>
</reference>
<dbReference type="InterPro" id="IPR013083">
    <property type="entry name" value="Znf_RING/FYVE/PHD"/>
</dbReference>
<dbReference type="SMART" id="SM00184">
    <property type="entry name" value="RING"/>
    <property type="match status" value="1"/>
</dbReference>
<dbReference type="GO" id="GO:0008270">
    <property type="term" value="F:zinc ion binding"/>
    <property type="evidence" value="ECO:0007669"/>
    <property type="project" value="UniProtKB-KW"/>
</dbReference>
<evidence type="ECO:0000313" key="4">
    <source>
        <dbReference type="EMBL" id="OAV95456.1"/>
    </source>
</evidence>
<evidence type="ECO:0000256" key="1">
    <source>
        <dbReference type="PROSITE-ProRule" id="PRU00175"/>
    </source>
</evidence>
<accession>A0A180GRK9</accession>
<protein>
    <submittedName>
        <fullName evidence="5">RING-type domain-containing protein</fullName>
    </submittedName>
</protein>
<feature type="region of interest" description="Disordered" evidence="2">
    <location>
        <begin position="43"/>
        <end position="108"/>
    </location>
</feature>
<dbReference type="EMBL" id="ADAS02000028">
    <property type="protein sequence ID" value="OAV95456.1"/>
    <property type="molecule type" value="Genomic_DNA"/>
</dbReference>
<feature type="compositionally biased region" description="Low complexity" evidence="2">
    <location>
        <begin position="81"/>
        <end position="97"/>
    </location>
</feature>
<dbReference type="AlphaFoldDB" id="A0A180GRK9"/>
<dbReference type="STRING" id="630390.A0A180GRK9"/>
<dbReference type="Proteomes" id="UP000005240">
    <property type="component" value="Unassembled WGS sequence"/>
</dbReference>
<gene>
    <name evidence="4" type="ORF">PTTG_12202</name>
</gene>
<dbReference type="PANTHER" id="PTHR22765">
    <property type="entry name" value="RING FINGER AND PROTEASE ASSOCIATED DOMAIN-CONTAINING"/>
    <property type="match status" value="1"/>
</dbReference>
<sequence>MHPFQNQTHMCIVTAQHGLSFGVSWRLYKSPSAQALVTILKKMDPNSNPTNSQPTEEQPGQSPGGSRPVEEPVAPPPSHPMAPEASAEQAEEAATPADAPPPHAEHQEGAGWAELPAEFGDHFAALFDLLRDGPMVLDFEDDGVATIQDLEANPALAEEAFDLLRHLEALPAPKHCTLCLDQYVEGDDILVLPCHPSHHFHRACIDDWLQAHIPGPNACPICRALI</sequence>
<evidence type="ECO:0000256" key="2">
    <source>
        <dbReference type="SAM" id="MobiDB-lite"/>
    </source>
</evidence>
<reference evidence="5" key="4">
    <citation type="submission" date="2025-05" db="UniProtKB">
        <authorList>
            <consortium name="EnsemblFungi"/>
        </authorList>
    </citation>
    <scope>IDENTIFICATION</scope>
    <source>
        <strain evidence="5">isolate 1-1 / race 1 (BBBD)</strain>
    </source>
</reference>
<reference evidence="4" key="1">
    <citation type="submission" date="2009-11" db="EMBL/GenBank/DDBJ databases">
        <authorList>
            <consortium name="The Broad Institute Genome Sequencing Platform"/>
            <person name="Ward D."/>
            <person name="Feldgarden M."/>
            <person name="Earl A."/>
            <person name="Young S.K."/>
            <person name="Zeng Q."/>
            <person name="Koehrsen M."/>
            <person name="Alvarado L."/>
            <person name="Berlin A."/>
            <person name="Bochicchio J."/>
            <person name="Borenstein D."/>
            <person name="Chapman S.B."/>
            <person name="Chen Z."/>
            <person name="Engels R."/>
            <person name="Freedman E."/>
            <person name="Gellesch M."/>
            <person name="Goldberg J."/>
            <person name="Griggs A."/>
            <person name="Gujja S."/>
            <person name="Heilman E."/>
            <person name="Heiman D."/>
            <person name="Hepburn T."/>
            <person name="Howarth C."/>
            <person name="Jen D."/>
            <person name="Larson L."/>
            <person name="Lewis B."/>
            <person name="Mehta T."/>
            <person name="Park D."/>
            <person name="Pearson M."/>
            <person name="Roberts A."/>
            <person name="Saif S."/>
            <person name="Shea T."/>
            <person name="Shenoy N."/>
            <person name="Sisk P."/>
            <person name="Stolte C."/>
            <person name="Sykes S."/>
            <person name="Thomson T."/>
            <person name="Walk T."/>
            <person name="White J."/>
            <person name="Yandava C."/>
            <person name="Izard J."/>
            <person name="Baranova O.V."/>
            <person name="Blanton J.M."/>
            <person name="Tanner A.C."/>
            <person name="Dewhirst F.E."/>
            <person name="Haas B."/>
            <person name="Nusbaum C."/>
            <person name="Birren B."/>
        </authorList>
    </citation>
    <scope>NUCLEOTIDE SEQUENCE [LARGE SCALE GENOMIC DNA]</scope>
    <source>
        <strain evidence="4">1-1 BBBD Race 1</strain>
    </source>
</reference>
<dbReference type="GO" id="GO:0005737">
    <property type="term" value="C:cytoplasm"/>
    <property type="evidence" value="ECO:0007669"/>
    <property type="project" value="TreeGrafter"/>
</dbReference>
<dbReference type="EnsemblFungi" id="PTTG_12202-t43_1">
    <property type="protein sequence ID" value="PTTG_12202-t43_1-p1"/>
    <property type="gene ID" value="PTTG_12202"/>
</dbReference>
<feature type="compositionally biased region" description="Polar residues" evidence="2">
    <location>
        <begin position="45"/>
        <end position="61"/>
    </location>
</feature>
<dbReference type="PANTHER" id="PTHR22765:SF416">
    <property type="entry name" value="E3 UBIQUITIN-PROTEIN LIGASE GODZILLA"/>
    <property type="match status" value="1"/>
</dbReference>
<feature type="domain" description="RING-type" evidence="3">
    <location>
        <begin position="176"/>
        <end position="223"/>
    </location>
</feature>
<evidence type="ECO:0000313" key="5">
    <source>
        <dbReference type="EnsemblFungi" id="PTTG_12202-t43_1-p1"/>
    </source>
</evidence>
<evidence type="ECO:0000313" key="6">
    <source>
        <dbReference type="Proteomes" id="UP000005240"/>
    </source>
</evidence>
<proteinExistence type="predicted"/>
<keyword evidence="1" id="KW-0862">Zinc</keyword>
<dbReference type="GO" id="GO:0006511">
    <property type="term" value="P:ubiquitin-dependent protein catabolic process"/>
    <property type="evidence" value="ECO:0007669"/>
    <property type="project" value="TreeGrafter"/>
</dbReference>
<keyword evidence="1" id="KW-0479">Metal-binding</keyword>
<dbReference type="VEuPathDB" id="FungiDB:PTTG_12202"/>
<keyword evidence="1" id="KW-0863">Zinc-finger</keyword>
<dbReference type="Gene3D" id="3.30.40.10">
    <property type="entry name" value="Zinc/RING finger domain, C3HC4 (zinc finger)"/>
    <property type="match status" value="1"/>
</dbReference>
<dbReference type="InterPro" id="IPR051826">
    <property type="entry name" value="E3_ubiquitin-ligase_domain"/>
</dbReference>
<reference evidence="5 6" key="3">
    <citation type="journal article" date="2017" name="G3 (Bethesda)">
        <title>Comparative analysis highlights variable genome content of wheat rusts and divergence of the mating loci.</title>
        <authorList>
            <person name="Cuomo C.A."/>
            <person name="Bakkeren G."/>
            <person name="Khalil H.B."/>
            <person name="Panwar V."/>
            <person name="Joly D."/>
            <person name="Linning R."/>
            <person name="Sakthikumar S."/>
            <person name="Song X."/>
            <person name="Adiconis X."/>
            <person name="Fan L."/>
            <person name="Goldberg J.M."/>
            <person name="Levin J.Z."/>
            <person name="Young S."/>
            <person name="Zeng Q."/>
            <person name="Anikster Y."/>
            <person name="Bruce M."/>
            <person name="Wang M."/>
            <person name="Yin C."/>
            <person name="McCallum B."/>
            <person name="Szabo L.J."/>
            <person name="Hulbert S."/>
            <person name="Chen X."/>
            <person name="Fellers J.P."/>
        </authorList>
    </citation>
    <scope>NUCLEOTIDE SEQUENCE</scope>
    <source>
        <strain evidence="6">Isolate 1-1 / race 1 (BBBD)</strain>
        <strain evidence="5">isolate 1-1 / race 1 (BBBD)</strain>
    </source>
</reference>
<dbReference type="SUPFAM" id="SSF57850">
    <property type="entry name" value="RING/U-box"/>
    <property type="match status" value="1"/>
</dbReference>
<dbReference type="PROSITE" id="PS50089">
    <property type="entry name" value="ZF_RING_2"/>
    <property type="match status" value="1"/>
</dbReference>
<dbReference type="Pfam" id="PF13639">
    <property type="entry name" value="zf-RING_2"/>
    <property type="match status" value="1"/>
</dbReference>
<dbReference type="InterPro" id="IPR001841">
    <property type="entry name" value="Znf_RING"/>
</dbReference>
<organism evidence="4">
    <name type="scientific">Puccinia triticina (isolate 1-1 / race 1 (BBBD))</name>
    <name type="common">Brown leaf rust fungus</name>
    <dbReference type="NCBI Taxonomy" id="630390"/>
    <lineage>
        <taxon>Eukaryota</taxon>
        <taxon>Fungi</taxon>
        <taxon>Dikarya</taxon>
        <taxon>Basidiomycota</taxon>
        <taxon>Pucciniomycotina</taxon>
        <taxon>Pucciniomycetes</taxon>
        <taxon>Pucciniales</taxon>
        <taxon>Pucciniaceae</taxon>
        <taxon>Puccinia</taxon>
    </lineage>
</organism>
<dbReference type="OrthoDB" id="8062037at2759"/>
<name>A0A180GRK9_PUCT1</name>
<evidence type="ECO:0000259" key="3">
    <source>
        <dbReference type="PROSITE" id="PS50089"/>
    </source>
</evidence>
<keyword evidence="6" id="KW-1185">Reference proteome</keyword>